<evidence type="ECO:0000313" key="1">
    <source>
        <dbReference type="EMBL" id="KAH3858750.1"/>
    </source>
</evidence>
<dbReference type="EMBL" id="JAIWYP010000003">
    <property type="protein sequence ID" value="KAH3858750.1"/>
    <property type="molecule type" value="Genomic_DNA"/>
</dbReference>
<sequence length="141" mass="15498">MSRECRHTTSRDIQATFSRRSIRRATIQSTPGMLTVYLPCSSMSILFKTAVLIRSGSGDSRILSGERLIHLNGCRRILRGGYNTPVQFDIIATITDQHGASKEEDGANVDIYGCNAVDTQTMPDIKGPSRCGHSEITEKHG</sequence>
<gene>
    <name evidence="1" type="ORF">DPMN_101379</name>
</gene>
<comment type="caution">
    <text evidence="1">The sequence shown here is derived from an EMBL/GenBank/DDBJ whole genome shotgun (WGS) entry which is preliminary data.</text>
</comment>
<reference evidence="1" key="2">
    <citation type="submission" date="2020-11" db="EMBL/GenBank/DDBJ databases">
        <authorList>
            <person name="McCartney M.A."/>
            <person name="Auch B."/>
            <person name="Kono T."/>
            <person name="Mallez S."/>
            <person name="Becker A."/>
            <person name="Gohl D.M."/>
            <person name="Silverstein K.A.T."/>
            <person name="Koren S."/>
            <person name="Bechman K.B."/>
            <person name="Herman A."/>
            <person name="Abrahante J.E."/>
            <person name="Garbe J."/>
        </authorList>
    </citation>
    <scope>NUCLEOTIDE SEQUENCE</scope>
    <source>
        <strain evidence="1">Duluth1</strain>
        <tissue evidence="1">Whole animal</tissue>
    </source>
</reference>
<name>A0A9D4RA10_DREPO</name>
<dbReference type="AlphaFoldDB" id="A0A9D4RA10"/>
<keyword evidence="2" id="KW-1185">Reference proteome</keyword>
<evidence type="ECO:0000313" key="2">
    <source>
        <dbReference type="Proteomes" id="UP000828390"/>
    </source>
</evidence>
<proteinExistence type="predicted"/>
<reference evidence="1" key="1">
    <citation type="journal article" date="2019" name="bioRxiv">
        <title>The Genome of the Zebra Mussel, Dreissena polymorpha: A Resource for Invasive Species Research.</title>
        <authorList>
            <person name="McCartney M.A."/>
            <person name="Auch B."/>
            <person name="Kono T."/>
            <person name="Mallez S."/>
            <person name="Zhang Y."/>
            <person name="Obille A."/>
            <person name="Becker A."/>
            <person name="Abrahante J.E."/>
            <person name="Garbe J."/>
            <person name="Badalamenti J.P."/>
            <person name="Herman A."/>
            <person name="Mangelson H."/>
            <person name="Liachko I."/>
            <person name="Sullivan S."/>
            <person name="Sone E.D."/>
            <person name="Koren S."/>
            <person name="Silverstein K.A.T."/>
            <person name="Beckman K.B."/>
            <person name="Gohl D.M."/>
        </authorList>
    </citation>
    <scope>NUCLEOTIDE SEQUENCE</scope>
    <source>
        <strain evidence="1">Duluth1</strain>
        <tissue evidence="1">Whole animal</tissue>
    </source>
</reference>
<protein>
    <submittedName>
        <fullName evidence="1">Uncharacterized protein</fullName>
    </submittedName>
</protein>
<organism evidence="1 2">
    <name type="scientific">Dreissena polymorpha</name>
    <name type="common">Zebra mussel</name>
    <name type="synonym">Mytilus polymorpha</name>
    <dbReference type="NCBI Taxonomy" id="45954"/>
    <lineage>
        <taxon>Eukaryota</taxon>
        <taxon>Metazoa</taxon>
        <taxon>Spiralia</taxon>
        <taxon>Lophotrochozoa</taxon>
        <taxon>Mollusca</taxon>
        <taxon>Bivalvia</taxon>
        <taxon>Autobranchia</taxon>
        <taxon>Heteroconchia</taxon>
        <taxon>Euheterodonta</taxon>
        <taxon>Imparidentia</taxon>
        <taxon>Neoheterodontei</taxon>
        <taxon>Myida</taxon>
        <taxon>Dreissenoidea</taxon>
        <taxon>Dreissenidae</taxon>
        <taxon>Dreissena</taxon>
    </lineage>
</organism>
<accession>A0A9D4RA10</accession>
<dbReference type="Proteomes" id="UP000828390">
    <property type="component" value="Unassembled WGS sequence"/>
</dbReference>